<dbReference type="Proteomes" id="UP000008332">
    <property type="component" value="Chromosome"/>
</dbReference>
<keyword evidence="3" id="KW-1185">Reference proteome</keyword>
<feature type="region of interest" description="Disordered" evidence="1">
    <location>
        <begin position="135"/>
        <end position="159"/>
    </location>
</feature>
<dbReference type="STRING" id="338969.Rfer_4240"/>
<dbReference type="eggNOG" id="ENOG5030291">
    <property type="taxonomic scope" value="Bacteria"/>
</dbReference>
<sequence>MSIFSWFTKRKSVTTASATDGMGLGAVAVAAPAPAIRDVNRKTARIERRQLLYAVVRDSMIRAGVLATSYKFKVLSLDAAGRQYLVMMDLTDKVASETARLAEIESLMVQAAKMRHDILVTAVYWRVNDHVTNGLPSSQPIHMSQMSRKASEPKAASQPEIPLMARNLTPRYEPLQQDEVAAFKRALASASTPMPVSTPGKIVTSGRRNPAPFEEFEDTQMVDPDERASPLGVTQYGDLS</sequence>
<feature type="compositionally biased region" description="Polar residues" evidence="1">
    <location>
        <begin position="135"/>
        <end position="148"/>
    </location>
</feature>
<gene>
    <name evidence="2" type="ordered locus">Rfer_4240</name>
</gene>
<evidence type="ECO:0000256" key="1">
    <source>
        <dbReference type="SAM" id="MobiDB-lite"/>
    </source>
</evidence>
<evidence type="ECO:0000313" key="3">
    <source>
        <dbReference type="Proteomes" id="UP000008332"/>
    </source>
</evidence>
<proteinExistence type="predicted"/>
<dbReference type="KEGG" id="rfr:Rfer_4240"/>
<feature type="region of interest" description="Disordered" evidence="1">
    <location>
        <begin position="191"/>
        <end position="240"/>
    </location>
</feature>
<name>Q21QM6_ALBFT</name>
<protein>
    <submittedName>
        <fullName evidence="2">Uncharacterized protein</fullName>
    </submittedName>
</protein>
<dbReference type="EMBL" id="CP000267">
    <property type="protein sequence ID" value="ABD71927.1"/>
    <property type="molecule type" value="Genomic_DNA"/>
</dbReference>
<accession>Q21QM6</accession>
<dbReference type="HOGENOM" id="CLU_086895_0_0_4"/>
<dbReference type="AlphaFoldDB" id="Q21QM6"/>
<reference evidence="3" key="1">
    <citation type="submission" date="2006-02" db="EMBL/GenBank/DDBJ databases">
        <title>Complete sequence of chromosome of Rhodoferax ferrireducens DSM 15236.</title>
        <authorList>
            <person name="Copeland A."/>
            <person name="Lucas S."/>
            <person name="Lapidus A."/>
            <person name="Barry K."/>
            <person name="Detter J.C."/>
            <person name="Glavina del Rio T."/>
            <person name="Hammon N."/>
            <person name="Israni S."/>
            <person name="Pitluck S."/>
            <person name="Brettin T."/>
            <person name="Bruce D."/>
            <person name="Han C."/>
            <person name="Tapia R."/>
            <person name="Gilna P."/>
            <person name="Kiss H."/>
            <person name="Schmutz J."/>
            <person name="Larimer F."/>
            <person name="Land M."/>
            <person name="Kyrpides N."/>
            <person name="Ivanova N."/>
            <person name="Richardson P."/>
        </authorList>
    </citation>
    <scope>NUCLEOTIDE SEQUENCE [LARGE SCALE GENOMIC DNA]</scope>
    <source>
        <strain evidence="3">ATCC BAA-621 / DSM 15236 / T118</strain>
    </source>
</reference>
<organism evidence="2 3">
    <name type="scientific">Albidiferax ferrireducens (strain ATCC BAA-621 / DSM 15236 / T118)</name>
    <name type="common">Rhodoferax ferrireducens</name>
    <dbReference type="NCBI Taxonomy" id="338969"/>
    <lineage>
        <taxon>Bacteria</taxon>
        <taxon>Pseudomonadati</taxon>
        <taxon>Pseudomonadota</taxon>
        <taxon>Betaproteobacteria</taxon>
        <taxon>Burkholderiales</taxon>
        <taxon>Comamonadaceae</taxon>
        <taxon>Rhodoferax</taxon>
    </lineage>
</organism>
<evidence type="ECO:0000313" key="2">
    <source>
        <dbReference type="EMBL" id="ABD71927.1"/>
    </source>
</evidence>
<dbReference type="OrthoDB" id="8903872at2"/>